<evidence type="ECO:0000256" key="4">
    <source>
        <dbReference type="ARBA" id="ARBA00058490"/>
    </source>
</evidence>
<dbReference type="SUPFAM" id="SSF48371">
    <property type="entry name" value="ARM repeat"/>
    <property type="match status" value="1"/>
</dbReference>
<evidence type="ECO:0000259" key="7">
    <source>
        <dbReference type="PROSITE" id="PS50303"/>
    </source>
</evidence>
<dbReference type="PANTHER" id="PTHR12537">
    <property type="entry name" value="RNA BINDING PROTEIN PUMILIO-RELATED"/>
    <property type="match status" value="1"/>
</dbReference>
<sequence length="686" mass="77046">MATEKNYRKTSTVEMMIGGELGNPSSFLSSSSSNGVVSPSPYYDPLGLPLHDDHRFVRNSSFGRASLPSEHSPSSSSSNGLFSYYDDGYPPFSAAFEDTPMHQTRTKTTTNRSSINGQWSNSNPINAYSDHDEVDDLGLSEIFYRMNIGDNKQEGRTKTRGFGMERDGFLLEDFDGFNVDMRLGQECYYVGDSRNSQMGCYSREVESMDPFARPFFADESDFVWSQSHGLDSNGGMGLRGGSLSPEVVQLMNLALNLNTPLRTKQNLRGRRGDLEGFSCEDSFIIEEKCLRKNSHNGHVRIPNVRDRSFGLVDCPSSYGGCYENGYGWSGELPFGSQPRYSSLLGTTDYMLMLAKDQDGCRHLQKLVDYGTYQDVQIIFRNVSNHVVELSTDPYGNYLVQKLLDVVSELQKWHIVRKMVWRPGQLVSISLNSYGTRVVQKLIETVKDTSLLSSVISALKPGFLELTMDLNGNHVLQRCLQCLSSEENTFIFDDAAENCVAMGTHKNGCCMLQKCIEHSTGNFRNKLVKEVLKNASLLAEDPYGNFVVQFLMEHIPSATAKLIPQFKDNFARLSMHKASSHVVEKFLKYFQYSHKIIVDELIKFGPFESLLQDPFANYVISTALDCTKARNPSLTQPFVSPSFASASNFLLFIFRALLIVPSSKRSGLSYARCHPVHTARRFSLIPW</sequence>
<dbReference type="GO" id="GO:0005737">
    <property type="term" value="C:cytoplasm"/>
    <property type="evidence" value="ECO:0007669"/>
    <property type="project" value="TreeGrafter"/>
</dbReference>
<comment type="function">
    <text evidence="4">Sequence-specific RNA-binding protein that regulates translation and mRNA stability by binding the 3'-UTR of target mRNAs.</text>
</comment>
<dbReference type="PROSITE" id="PS50303">
    <property type="entry name" value="PUM_HD"/>
    <property type="match status" value="1"/>
</dbReference>
<keyword evidence="9" id="KW-1185">Reference proteome</keyword>
<gene>
    <name evidence="8" type="ORF">L484_021569</name>
</gene>
<dbReference type="AlphaFoldDB" id="W9RSK0"/>
<evidence type="ECO:0000256" key="1">
    <source>
        <dbReference type="ARBA" id="ARBA00022737"/>
    </source>
</evidence>
<name>W9RSK0_9ROSA</name>
<dbReference type="InterPro" id="IPR016024">
    <property type="entry name" value="ARM-type_fold"/>
</dbReference>
<dbReference type="GO" id="GO:0003729">
    <property type="term" value="F:mRNA binding"/>
    <property type="evidence" value="ECO:0007669"/>
    <property type="project" value="TreeGrafter"/>
</dbReference>
<feature type="domain" description="PUM-HD" evidence="7">
    <location>
        <begin position="321"/>
        <end position="663"/>
    </location>
</feature>
<reference evidence="9" key="1">
    <citation type="submission" date="2013-01" db="EMBL/GenBank/DDBJ databases">
        <title>Draft Genome Sequence of a Mulberry Tree, Morus notabilis C.K. Schneid.</title>
        <authorList>
            <person name="He N."/>
            <person name="Zhao S."/>
        </authorList>
    </citation>
    <scope>NUCLEOTIDE SEQUENCE</scope>
</reference>
<dbReference type="FunFam" id="1.25.10.10:FF:000237">
    <property type="entry name" value="Pumilio homolog 9"/>
    <property type="match status" value="1"/>
</dbReference>
<feature type="region of interest" description="Disordered" evidence="6">
    <location>
        <begin position="103"/>
        <end position="127"/>
    </location>
</feature>
<feature type="repeat" description="Pumilio" evidence="5">
    <location>
        <begin position="342"/>
        <end position="380"/>
    </location>
</feature>
<keyword evidence="3" id="KW-0694">RNA-binding</keyword>
<dbReference type="InterPro" id="IPR033133">
    <property type="entry name" value="PUM-HD"/>
</dbReference>
<dbReference type="Gene3D" id="1.25.10.10">
    <property type="entry name" value="Leucine-rich Repeat Variant"/>
    <property type="match status" value="1"/>
</dbReference>
<keyword evidence="1" id="KW-0677">Repeat</keyword>
<evidence type="ECO:0000313" key="8">
    <source>
        <dbReference type="EMBL" id="EXC06730.1"/>
    </source>
</evidence>
<evidence type="ECO:0000313" key="9">
    <source>
        <dbReference type="Proteomes" id="UP000030645"/>
    </source>
</evidence>
<feature type="repeat" description="Pumilio" evidence="5">
    <location>
        <begin position="457"/>
        <end position="492"/>
    </location>
</feature>
<evidence type="ECO:0000256" key="3">
    <source>
        <dbReference type="ARBA" id="ARBA00022884"/>
    </source>
</evidence>
<organism evidence="8 9">
    <name type="scientific">Morus notabilis</name>
    <dbReference type="NCBI Taxonomy" id="981085"/>
    <lineage>
        <taxon>Eukaryota</taxon>
        <taxon>Viridiplantae</taxon>
        <taxon>Streptophyta</taxon>
        <taxon>Embryophyta</taxon>
        <taxon>Tracheophyta</taxon>
        <taxon>Spermatophyta</taxon>
        <taxon>Magnoliopsida</taxon>
        <taxon>eudicotyledons</taxon>
        <taxon>Gunneridae</taxon>
        <taxon>Pentapetalae</taxon>
        <taxon>rosids</taxon>
        <taxon>fabids</taxon>
        <taxon>Rosales</taxon>
        <taxon>Moraceae</taxon>
        <taxon>Moreae</taxon>
        <taxon>Morus</taxon>
    </lineage>
</organism>
<feature type="repeat" description="Pumilio" evidence="5">
    <location>
        <begin position="529"/>
        <end position="564"/>
    </location>
</feature>
<evidence type="ECO:0000256" key="6">
    <source>
        <dbReference type="SAM" id="MobiDB-lite"/>
    </source>
</evidence>
<dbReference type="PROSITE" id="PS50302">
    <property type="entry name" value="PUM"/>
    <property type="match status" value="5"/>
</dbReference>
<feature type="repeat" description="Pumilio" evidence="5">
    <location>
        <begin position="417"/>
        <end position="456"/>
    </location>
</feature>
<dbReference type="eggNOG" id="KOG2049">
    <property type="taxonomic scope" value="Eukaryota"/>
</dbReference>
<dbReference type="SMART" id="SM00025">
    <property type="entry name" value="Pumilio"/>
    <property type="match status" value="8"/>
</dbReference>
<dbReference type="InterPro" id="IPR033712">
    <property type="entry name" value="Pumilio_RNA-bd"/>
</dbReference>
<dbReference type="EMBL" id="KE345565">
    <property type="protein sequence ID" value="EXC06730.1"/>
    <property type="molecule type" value="Genomic_DNA"/>
</dbReference>
<dbReference type="PANTHER" id="PTHR12537:SF138">
    <property type="entry name" value="PUMILIO HOMOLOG 7, CHLOROPLASTIC-RELATED"/>
    <property type="match status" value="1"/>
</dbReference>
<dbReference type="InterPro" id="IPR001313">
    <property type="entry name" value="Pumilio_RNA-bd_rpt"/>
</dbReference>
<accession>W9RSK0</accession>
<proteinExistence type="predicted"/>
<protein>
    <submittedName>
        <fullName evidence="8">Putative pumilio-7-like protein</fullName>
    </submittedName>
</protein>
<dbReference type="Proteomes" id="UP000030645">
    <property type="component" value="Unassembled WGS sequence"/>
</dbReference>
<dbReference type="Pfam" id="PF00806">
    <property type="entry name" value="PUF"/>
    <property type="match status" value="7"/>
</dbReference>
<evidence type="ECO:0000256" key="5">
    <source>
        <dbReference type="PROSITE-ProRule" id="PRU00317"/>
    </source>
</evidence>
<dbReference type="GO" id="GO:0006417">
    <property type="term" value="P:regulation of translation"/>
    <property type="evidence" value="ECO:0007669"/>
    <property type="project" value="UniProtKB-KW"/>
</dbReference>
<feature type="compositionally biased region" description="Polar residues" evidence="6">
    <location>
        <begin position="103"/>
        <end position="126"/>
    </location>
</feature>
<feature type="repeat" description="Pumilio" evidence="5">
    <location>
        <begin position="381"/>
        <end position="416"/>
    </location>
</feature>
<dbReference type="CDD" id="cd07920">
    <property type="entry name" value="Pumilio"/>
    <property type="match status" value="1"/>
</dbReference>
<dbReference type="InterPro" id="IPR011989">
    <property type="entry name" value="ARM-like"/>
</dbReference>
<keyword evidence="2" id="KW-0810">Translation regulation</keyword>
<evidence type="ECO:0000256" key="2">
    <source>
        <dbReference type="ARBA" id="ARBA00022845"/>
    </source>
</evidence>